<comment type="caution">
    <text evidence="2">The sequence shown here is derived from an EMBL/GenBank/DDBJ whole genome shotgun (WGS) entry which is preliminary data.</text>
</comment>
<evidence type="ECO:0000313" key="3">
    <source>
        <dbReference type="Proteomes" id="UP000198211"/>
    </source>
</evidence>
<proteinExistence type="predicted"/>
<protein>
    <submittedName>
        <fullName evidence="2">Uncharacterized protein</fullName>
    </submittedName>
</protein>
<keyword evidence="3" id="KW-1185">Reference proteome</keyword>
<sequence length="100" mass="11227">MQLVTRMMMNALCVPAVEVTATSPLRDSIASAYEADVTCSKMIKYLQNGASPVVPTQSRSHRPLRHGRQPVDLPRRSRGSPRVVVLLDDDLRERLIHEFS</sequence>
<dbReference type="Proteomes" id="UP000198211">
    <property type="component" value="Unassembled WGS sequence"/>
</dbReference>
<gene>
    <name evidence="2" type="ORF">PHMEG_0001050</name>
</gene>
<evidence type="ECO:0000313" key="2">
    <source>
        <dbReference type="EMBL" id="OWZ24008.1"/>
    </source>
</evidence>
<feature type="region of interest" description="Disordered" evidence="1">
    <location>
        <begin position="50"/>
        <end position="79"/>
    </location>
</feature>
<organism evidence="2 3">
    <name type="scientific">Phytophthora megakarya</name>
    <dbReference type="NCBI Taxonomy" id="4795"/>
    <lineage>
        <taxon>Eukaryota</taxon>
        <taxon>Sar</taxon>
        <taxon>Stramenopiles</taxon>
        <taxon>Oomycota</taxon>
        <taxon>Peronosporomycetes</taxon>
        <taxon>Peronosporales</taxon>
        <taxon>Peronosporaceae</taxon>
        <taxon>Phytophthora</taxon>
    </lineage>
</organism>
<feature type="compositionally biased region" description="Basic residues" evidence="1">
    <location>
        <begin position="59"/>
        <end position="68"/>
    </location>
</feature>
<reference evidence="3" key="1">
    <citation type="submission" date="2017-03" db="EMBL/GenBank/DDBJ databases">
        <title>Phytopthora megakarya and P. palmivora, two closely related causual agents of cacao black pod achieved similar genome size and gene model numbers by different mechanisms.</title>
        <authorList>
            <person name="Ali S."/>
            <person name="Shao J."/>
            <person name="Larry D.J."/>
            <person name="Kronmiller B."/>
            <person name="Shen D."/>
            <person name="Strem M.D."/>
            <person name="Melnick R.L."/>
            <person name="Guiltinan M.J."/>
            <person name="Tyler B.M."/>
            <person name="Meinhardt L.W."/>
            <person name="Bailey B.A."/>
        </authorList>
    </citation>
    <scope>NUCLEOTIDE SEQUENCE [LARGE SCALE GENOMIC DNA]</scope>
    <source>
        <strain evidence="3">zdho120</strain>
    </source>
</reference>
<dbReference type="EMBL" id="NBNE01000033">
    <property type="protein sequence ID" value="OWZ24008.1"/>
    <property type="molecule type" value="Genomic_DNA"/>
</dbReference>
<accession>A0A225X431</accession>
<evidence type="ECO:0000256" key="1">
    <source>
        <dbReference type="SAM" id="MobiDB-lite"/>
    </source>
</evidence>
<name>A0A225X431_9STRA</name>
<dbReference type="AlphaFoldDB" id="A0A225X431"/>